<protein>
    <submittedName>
        <fullName evidence="2">Uncharacterized protein</fullName>
    </submittedName>
</protein>
<evidence type="ECO:0000256" key="1">
    <source>
        <dbReference type="SAM" id="MobiDB-lite"/>
    </source>
</evidence>
<feature type="compositionally biased region" description="Low complexity" evidence="1">
    <location>
        <begin position="57"/>
        <end position="67"/>
    </location>
</feature>
<accession>A0A9Q0UQY0</accession>
<name>A0A9Q0UQY0_SALPP</name>
<dbReference type="EMBL" id="JAPFFK010000011">
    <property type="protein sequence ID" value="KAJ6734686.1"/>
    <property type="molecule type" value="Genomic_DNA"/>
</dbReference>
<gene>
    <name evidence="2" type="ORF">OIU79_001871</name>
</gene>
<keyword evidence="3" id="KW-1185">Reference proteome</keyword>
<comment type="caution">
    <text evidence="2">The sequence shown here is derived from an EMBL/GenBank/DDBJ whole genome shotgun (WGS) entry which is preliminary data.</text>
</comment>
<reference evidence="2" key="1">
    <citation type="submission" date="2022-11" db="EMBL/GenBank/DDBJ databases">
        <authorList>
            <person name="Hyden B.L."/>
            <person name="Feng K."/>
            <person name="Yates T."/>
            <person name="Jawdy S."/>
            <person name="Smart L.B."/>
            <person name="Muchero W."/>
        </authorList>
    </citation>
    <scope>NUCLEOTIDE SEQUENCE</scope>
    <source>
        <tissue evidence="2">Shoot tip</tissue>
    </source>
</reference>
<evidence type="ECO:0000313" key="3">
    <source>
        <dbReference type="Proteomes" id="UP001151532"/>
    </source>
</evidence>
<reference evidence="2" key="2">
    <citation type="journal article" date="2023" name="Int. J. Mol. Sci.">
        <title>De Novo Assembly and Annotation of 11 Diverse Shrub Willow (Salix) Genomes Reveals Novel Gene Organization in Sex-Linked Regions.</title>
        <authorList>
            <person name="Hyden B."/>
            <person name="Feng K."/>
            <person name="Yates T.B."/>
            <person name="Jawdy S."/>
            <person name="Cereghino C."/>
            <person name="Smart L.B."/>
            <person name="Muchero W."/>
        </authorList>
    </citation>
    <scope>NUCLEOTIDE SEQUENCE</scope>
    <source>
        <tissue evidence="2">Shoot tip</tissue>
    </source>
</reference>
<proteinExistence type="predicted"/>
<organism evidence="2 3">
    <name type="scientific">Salix purpurea</name>
    <name type="common">Purple osier willow</name>
    <dbReference type="NCBI Taxonomy" id="77065"/>
    <lineage>
        <taxon>Eukaryota</taxon>
        <taxon>Viridiplantae</taxon>
        <taxon>Streptophyta</taxon>
        <taxon>Embryophyta</taxon>
        <taxon>Tracheophyta</taxon>
        <taxon>Spermatophyta</taxon>
        <taxon>Magnoliopsida</taxon>
        <taxon>eudicotyledons</taxon>
        <taxon>Gunneridae</taxon>
        <taxon>Pentapetalae</taxon>
        <taxon>rosids</taxon>
        <taxon>fabids</taxon>
        <taxon>Malpighiales</taxon>
        <taxon>Salicaceae</taxon>
        <taxon>Saliceae</taxon>
        <taxon>Salix</taxon>
    </lineage>
</organism>
<dbReference type="AlphaFoldDB" id="A0A9Q0UQY0"/>
<feature type="region of interest" description="Disordered" evidence="1">
    <location>
        <begin position="50"/>
        <end position="83"/>
    </location>
</feature>
<sequence length="123" mass="13214">MAISIRQCTNKPMQAPTRAWLWPARILRLKSLNTGTSGREGYAKSTCLSSISPRIDSTGSASESSGSILVERSKIENTEPTASPPLIISGARLTVSATELAVMTSTTKTLMTFENVESPLLTR</sequence>
<dbReference type="Proteomes" id="UP001151532">
    <property type="component" value="Chromosome 17"/>
</dbReference>
<evidence type="ECO:0000313" key="2">
    <source>
        <dbReference type="EMBL" id="KAJ6734686.1"/>
    </source>
</evidence>